<accession>A0A179G9D5</accession>
<protein>
    <submittedName>
        <fullName evidence="1">Uncharacterized protein</fullName>
    </submittedName>
</protein>
<evidence type="ECO:0000313" key="2">
    <source>
        <dbReference type="Proteomes" id="UP000078397"/>
    </source>
</evidence>
<dbReference type="Proteomes" id="UP000078397">
    <property type="component" value="Unassembled WGS sequence"/>
</dbReference>
<proteinExistence type="predicted"/>
<dbReference type="AlphaFoldDB" id="A0A179G9D5"/>
<dbReference type="RefSeq" id="XP_018150076.1">
    <property type="nucleotide sequence ID" value="XM_018293148.1"/>
</dbReference>
<organism evidence="1 2">
    <name type="scientific">Pochonia chlamydosporia 170</name>
    <dbReference type="NCBI Taxonomy" id="1380566"/>
    <lineage>
        <taxon>Eukaryota</taxon>
        <taxon>Fungi</taxon>
        <taxon>Dikarya</taxon>
        <taxon>Ascomycota</taxon>
        <taxon>Pezizomycotina</taxon>
        <taxon>Sordariomycetes</taxon>
        <taxon>Hypocreomycetidae</taxon>
        <taxon>Hypocreales</taxon>
        <taxon>Clavicipitaceae</taxon>
        <taxon>Pochonia</taxon>
    </lineage>
</organism>
<gene>
    <name evidence="1" type="ORF">VFPPC_15395</name>
</gene>
<dbReference type="KEGG" id="pchm:VFPPC_15395"/>
<dbReference type="GeneID" id="28857142"/>
<sequence length="93" mass="10867">MSSMSHLVANSRDPIWWLKQCWAESRCRSLSSLICQSVFCLPFRHLFNHHSQFDRSLGFSLNGRRTSTESTLYTRSNDCRRRWALIGPRAGFT</sequence>
<comment type="caution">
    <text evidence="1">The sequence shown here is derived from an EMBL/GenBank/DDBJ whole genome shotgun (WGS) entry which is preliminary data.</text>
</comment>
<evidence type="ECO:0000313" key="1">
    <source>
        <dbReference type="EMBL" id="OAQ73993.1"/>
    </source>
</evidence>
<keyword evidence="2" id="KW-1185">Reference proteome</keyword>
<reference evidence="1 2" key="1">
    <citation type="journal article" date="2016" name="PLoS Pathog.">
        <title>Biosynthesis of antibiotic leucinostatins in bio-control fungus Purpureocillium lilacinum and their inhibition on phytophthora revealed by genome mining.</title>
        <authorList>
            <person name="Wang G."/>
            <person name="Liu Z."/>
            <person name="Lin R."/>
            <person name="Li E."/>
            <person name="Mao Z."/>
            <person name="Ling J."/>
            <person name="Yang Y."/>
            <person name="Yin W.B."/>
            <person name="Xie B."/>
        </authorList>
    </citation>
    <scope>NUCLEOTIDE SEQUENCE [LARGE SCALE GENOMIC DNA]</scope>
    <source>
        <strain evidence="1">170</strain>
    </source>
</reference>
<dbReference type="EMBL" id="LSBJ02000001">
    <property type="protein sequence ID" value="OAQ73993.1"/>
    <property type="molecule type" value="Genomic_DNA"/>
</dbReference>
<name>A0A179G9D5_METCM</name>